<accession>A0AAV2J1W8</accession>
<feature type="compositionally biased region" description="Basic and acidic residues" evidence="1">
    <location>
        <begin position="73"/>
        <end position="83"/>
    </location>
</feature>
<feature type="compositionally biased region" description="Basic and acidic residues" evidence="1">
    <location>
        <begin position="44"/>
        <end position="58"/>
    </location>
</feature>
<dbReference type="AlphaFoldDB" id="A0AAV2J1W8"/>
<name>A0AAV2J1W8_KNICA</name>
<reference evidence="2 3" key="1">
    <citation type="submission" date="2024-04" db="EMBL/GenBank/DDBJ databases">
        <authorList>
            <person name="Waldvogel A.-M."/>
            <person name="Schoenle A."/>
        </authorList>
    </citation>
    <scope>NUCLEOTIDE SEQUENCE [LARGE SCALE GENOMIC DNA]</scope>
</reference>
<proteinExistence type="predicted"/>
<sequence>MGKGKGDTDENATRREGDRRCVRSEQKGGRKGVQSGKQGQEEGANNREKRLEARRTGQEDETITSRKRGARGRGSETKPREPETPGIGKSAIHQREEQIGRWKVRRER</sequence>
<evidence type="ECO:0000313" key="3">
    <source>
        <dbReference type="Proteomes" id="UP001497482"/>
    </source>
</evidence>
<gene>
    <name evidence="2" type="ORF">KC01_LOCUS3620</name>
</gene>
<dbReference type="EMBL" id="OZ035832">
    <property type="protein sequence ID" value="CAL1571513.1"/>
    <property type="molecule type" value="Genomic_DNA"/>
</dbReference>
<dbReference type="Proteomes" id="UP001497482">
    <property type="component" value="Chromosome 10"/>
</dbReference>
<protein>
    <submittedName>
        <fullName evidence="2">Uncharacterized protein</fullName>
    </submittedName>
</protein>
<feature type="compositionally biased region" description="Basic and acidic residues" evidence="1">
    <location>
        <begin position="1"/>
        <end position="28"/>
    </location>
</feature>
<evidence type="ECO:0000256" key="1">
    <source>
        <dbReference type="SAM" id="MobiDB-lite"/>
    </source>
</evidence>
<evidence type="ECO:0000313" key="2">
    <source>
        <dbReference type="EMBL" id="CAL1571513.1"/>
    </source>
</evidence>
<feature type="region of interest" description="Disordered" evidence="1">
    <location>
        <begin position="1"/>
        <end position="108"/>
    </location>
</feature>
<keyword evidence="3" id="KW-1185">Reference proteome</keyword>
<organism evidence="2 3">
    <name type="scientific">Knipowitschia caucasica</name>
    <name type="common">Caucasian dwarf goby</name>
    <name type="synonym">Pomatoschistus caucasicus</name>
    <dbReference type="NCBI Taxonomy" id="637954"/>
    <lineage>
        <taxon>Eukaryota</taxon>
        <taxon>Metazoa</taxon>
        <taxon>Chordata</taxon>
        <taxon>Craniata</taxon>
        <taxon>Vertebrata</taxon>
        <taxon>Euteleostomi</taxon>
        <taxon>Actinopterygii</taxon>
        <taxon>Neopterygii</taxon>
        <taxon>Teleostei</taxon>
        <taxon>Neoteleostei</taxon>
        <taxon>Acanthomorphata</taxon>
        <taxon>Gobiaria</taxon>
        <taxon>Gobiiformes</taxon>
        <taxon>Gobioidei</taxon>
        <taxon>Gobiidae</taxon>
        <taxon>Gobiinae</taxon>
        <taxon>Knipowitschia</taxon>
    </lineage>
</organism>